<name>J9D7S0_9ZZZZ</name>
<gene>
    <name evidence="1" type="ORF">EVA_03042</name>
</gene>
<reference evidence="1" key="1">
    <citation type="journal article" date="2012" name="PLoS ONE">
        <title>Gene sets for utilization of primary and secondary nutrition supplies in the distal gut of endangered iberian lynx.</title>
        <authorList>
            <person name="Alcaide M."/>
            <person name="Messina E."/>
            <person name="Richter M."/>
            <person name="Bargiela R."/>
            <person name="Peplies J."/>
            <person name="Huws S.A."/>
            <person name="Newbold C.J."/>
            <person name="Golyshin P.N."/>
            <person name="Simon M.A."/>
            <person name="Lopez G."/>
            <person name="Yakimov M.M."/>
            <person name="Ferrer M."/>
        </authorList>
    </citation>
    <scope>NUCLEOTIDE SEQUENCE</scope>
</reference>
<dbReference type="EMBL" id="AMCI01000527">
    <property type="protein sequence ID" value="EJX08846.1"/>
    <property type="molecule type" value="Genomic_DNA"/>
</dbReference>
<protein>
    <submittedName>
        <fullName evidence="1">Uncharacterized protein</fullName>
    </submittedName>
</protein>
<evidence type="ECO:0000313" key="1">
    <source>
        <dbReference type="EMBL" id="EJX08846.1"/>
    </source>
</evidence>
<proteinExistence type="predicted"/>
<comment type="caution">
    <text evidence="1">The sequence shown here is derived from an EMBL/GenBank/DDBJ whole genome shotgun (WGS) entry which is preliminary data.</text>
</comment>
<dbReference type="AlphaFoldDB" id="J9D7S0"/>
<organism evidence="1">
    <name type="scientific">gut metagenome</name>
    <dbReference type="NCBI Taxonomy" id="749906"/>
    <lineage>
        <taxon>unclassified sequences</taxon>
        <taxon>metagenomes</taxon>
        <taxon>organismal metagenomes</taxon>
    </lineage>
</organism>
<sequence>MYRFYCSIIHISCYFRYFFSQYRQTFQDFETDGFILFV</sequence>
<accession>J9D7S0</accession>